<feature type="domain" description="GRAM" evidence="2">
    <location>
        <begin position="104"/>
        <end position="182"/>
    </location>
</feature>
<reference evidence="3" key="1">
    <citation type="journal article" date="2021" name="J. Hered.">
        <title>Genome Assembly of Salicaceae Populus deltoides (Eastern Cottonwood) I-69 Based on Nanopore Sequencing and Hi-C Technologies.</title>
        <authorList>
            <person name="Bai S."/>
            <person name="Wu H."/>
            <person name="Zhang J."/>
            <person name="Pan Z."/>
            <person name="Zhao W."/>
            <person name="Li Z."/>
            <person name="Tong C."/>
        </authorList>
    </citation>
    <scope>NUCLEOTIDE SEQUENCE</scope>
    <source>
        <tissue evidence="3">Leaf</tissue>
    </source>
</reference>
<name>A0A8T2YD66_POPDE</name>
<dbReference type="Pfam" id="PF00112">
    <property type="entry name" value="Peptidase_C1"/>
    <property type="match status" value="1"/>
</dbReference>
<proteinExistence type="inferred from homology"/>
<dbReference type="InterPro" id="IPR000668">
    <property type="entry name" value="Peptidase_C1A_C"/>
</dbReference>
<evidence type="ECO:0000259" key="2">
    <source>
        <dbReference type="SMART" id="SM00568"/>
    </source>
</evidence>
<gene>
    <name evidence="3" type="ORF">H0E87_014331</name>
</gene>
<dbReference type="Proteomes" id="UP000807159">
    <property type="component" value="Chromosome 7"/>
</dbReference>
<evidence type="ECO:0000313" key="3">
    <source>
        <dbReference type="EMBL" id="KAH8502977.1"/>
    </source>
</evidence>
<dbReference type="PANTHER" id="PTHR31969">
    <property type="entry name" value="GEM-LIKE PROTEIN 2"/>
    <property type="match status" value="1"/>
</dbReference>
<dbReference type="GO" id="GO:0008234">
    <property type="term" value="F:cysteine-type peptidase activity"/>
    <property type="evidence" value="ECO:0007669"/>
    <property type="project" value="InterPro"/>
</dbReference>
<dbReference type="Gene3D" id="2.30.29.30">
    <property type="entry name" value="Pleckstrin-homology domain (PH domain)/Phosphotyrosine-binding domain (PTB)"/>
    <property type="match status" value="1"/>
</dbReference>
<keyword evidence="4" id="KW-1185">Reference proteome</keyword>
<dbReference type="InterPro" id="IPR038765">
    <property type="entry name" value="Papain-like_cys_pep_sf"/>
</dbReference>
<dbReference type="InterPro" id="IPR004182">
    <property type="entry name" value="GRAM"/>
</dbReference>
<dbReference type="GO" id="GO:0006508">
    <property type="term" value="P:proteolysis"/>
    <property type="evidence" value="ECO:0007669"/>
    <property type="project" value="InterPro"/>
</dbReference>
<dbReference type="InterPro" id="IPR037848">
    <property type="entry name" value="GEM-like"/>
</dbReference>
<evidence type="ECO:0000256" key="1">
    <source>
        <dbReference type="ARBA" id="ARBA00009414"/>
    </source>
</evidence>
<dbReference type="EMBL" id="JACEGQ020000007">
    <property type="protein sequence ID" value="KAH8502977.1"/>
    <property type="molecule type" value="Genomic_DNA"/>
</dbReference>
<evidence type="ECO:0000313" key="4">
    <source>
        <dbReference type="Proteomes" id="UP000807159"/>
    </source>
</evidence>
<dbReference type="SMART" id="SM00568">
    <property type="entry name" value="GRAM"/>
    <property type="match status" value="1"/>
</dbReference>
<organism evidence="3 4">
    <name type="scientific">Populus deltoides</name>
    <name type="common">Eastern poplar</name>
    <name type="synonym">Eastern cottonwood</name>
    <dbReference type="NCBI Taxonomy" id="3696"/>
    <lineage>
        <taxon>Eukaryota</taxon>
        <taxon>Viridiplantae</taxon>
        <taxon>Streptophyta</taxon>
        <taxon>Embryophyta</taxon>
        <taxon>Tracheophyta</taxon>
        <taxon>Spermatophyta</taxon>
        <taxon>Magnoliopsida</taxon>
        <taxon>eudicotyledons</taxon>
        <taxon>Gunneridae</taxon>
        <taxon>Pentapetalae</taxon>
        <taxon>rosids</taxon>
        <taxon>fabids</taxon>
        <taxon>Malpighiales</taxon>
        <taxon>Salicaceae</taxon>
        <taxon>Saliceae</taxon>
        <taxon>Populus</taxon>
    </lineage>
</organism>
<comment type="caution">
    <text evidence="3">The sequence shown here is derived from an EMBL/GenBank/DDBJ whole genome shotgun (WGS) entry which is preliminary data.</text>
</comment>
<dbReference type="SUPFAM" id="SSF54001">
    <property type="entry name" value="Cysteine proteinases"/>
    <property type="match status" value="1"/>
</dbReference>
<dbReference type="InterPro" id="IPR011993">
    <property type="entry name" value="PH-like_dom_sf"/>
</dbReference>
<comment type="similarity">
    <text evidence="1">Belongs to the GEM family.</text>
</comment>
<accession>A0A8T2YD66</accession>
<protein>
    <recommendedName>
        <fullName evidence="2">GRAM domain-containing protein</fullName>
    </recommendedName>
</protein>
<dbReference type="AlphaFoldDB" id="A0A8T2YD66"/>
<sequence>MKTSQKQVIGIPTRTASYAVEKMPRLLLENAEQRYIPTPANKALACKQNKIDSMLKRMNKLGKKADKFAHGIREHMRLGTKITETLVGKLSLGARILQVGGVKKVFRQLFSVSEGERLLRVCQCYLSTTAGPIAGLLFISTEKLAFCSERSIKLSSPEGKLVRIHYKVVVPLRKIRTANQSENAKKPSEKYIEIVTVDDFDFWFMEVAAMMEGISQLITGILFSLLEQELVDGNIKGENQGCNGVLIDYAFKFIEKNNGLTAEANNPNKGTGSTCHANMEASHAAKITRFEDVTANGEAAL</sequence>